<dbReference type="Pfam" id="PF13458">
    <property type="entry name" value="Peripla_BP_6"/>
    <property type="match status" value="1"/>
</dbReference>
<organism evidence="5 6">
    <name type="scientific">Nocardioides lianchengensis</name>
    <dbReference type="NCBI Taxonomy" id="1045774"/>
    <lineage>
        <taxon>Bacteria</taxon>
        <taxon>Bacillati</taxon>
        <taxon>Actinomycetota</taxon>
        <taxon>Actinomycetes</taxon>
        <taxon>Propionibacteriales</taxon>
        <taxon>Nocardioidaceae</taxon>
        <taxon>Nocardioides</taxon>
    </lineage>
</organism>
<dbReference type="Proteomes" id="UP000199034">
    <property type="component" value="Unassembled WGS sequence"/>
</dbReference>
<sequence>MAPVTFGTVTRYWYVFYFLEDAMTTGLGRSHGRTTRARRAAVGATLLALTLSLALAACGSRLDPDTVARTGADTGATGSGGAAADGTVPEGVEAPVPGADPAASAPAGSGSGSAPAGGAGSGGGGQAAAPGGGGTSGSGENAADGGTKAGGCAGFKNQTGITADTITIANASDISGPVPGIFESAQQATRAYVAYFNSTGDICGRKLKVAALDSRADAGADNQAYTTACEKSFAAVGSQSAFDYGGAAAAEKCGLPDVRSYSVSAERTACRTCFAAYAVKPNQVPSAMPQYFKKTAPDAVKSVGMLYVNAGAAPDNAENFRAAWKKNGWNVTVFQGIDTSEFNYAPYVQQLKDKGVKLVNYTGPYQFTVRLQQAMAQQGFEPQIFLQDATIHDQRYVDEAGEYADGVYVYSQTGLFDDFSNKEMELYRAWLAQVDPDAEPNTYGVYAWSAARLFVQQAVALGGRLNRQTLVQSLAKVKDWTGNGIHAPQQVGAETTTNCVSIIRQQGGAWKKVSPGKYLCGPLTDTGLGG</sequence>
<dbReference type="PANTHER" id="PTHR47235:SF1">
    <property type="entry name" value="BLR6548 PROTEIN"/>
    <property type="match status" value="1"/>
</dbReference>
<evidence type="ECO:0000259" key="4">
    <source>
        <dbReference type="Pfam" id="PF13458"/>
    </source>
</evidence>
<keyword evidence="2" id="KW-0732">Signal</keyword>
<evidence type="ECO:0000256" key="2">
    <source>
        <dbReference type="ARBA" id="ARBA00022729"/>
    </source>
</evidence>
<proteinExistence type="inferred from homology"/>
<dbReference type="STRING" id="1045774.SAMN05421872_11627"/>
<dbReference type="InterPro" id="IPR028081">
    <property type="entry name" value="Leu-bd"/>
</dbReference>
<dbReference type="SUPFAM" id="SSF53822">
    <property type="entry name" value="Periplasmic binding protein-like I"/>
    <property type="match status" value="1"/>
</dbReference>
<evidence type="ECO:0000313" key="5">
    <source>
        <dbReference type="EMBL" id="SDE16893.1"/>
    </source>
</evidence>
<evidence type="ECO:0000256" key="1">
    <source>
        <dbReference type="ARBA" id="ARBA00010062"/>
    </source>
</evidence>
<reference evidence="5 6" key="1">
    <citation type="submission" date="2016-10" db="EMBL/GenBank/DDBJ databases">
        <authorList>
            <person name="de Groot N.N."/>
        </authorList>
    </citation>
    <scope>NUCLEOTIDE SEQUENCE [LARGE SCALE GENOMIC DNA]</scope>
    <source>
        <strain evidence="5 6">CGMCC 4.6858</strain>
    </source>
</reference>
<feature type="region of interest" description="Disordered" evidence="3">
    <location>
        <begin position="69"/>
        <end position="143"/>
    </location>
</feature>
<evidence type="ECO:0000313" key="6">
    <source>
        <dbReference type="Proteomes" id="UP000199034"/>
    </source>
</evidence>
<feature type="compositionally biased region" description="Low complexity" evidence="3">
    <location>
        <begin position="94"/>
        <end position="108"/>
    </location>
</feature>
<accession>A0A1G7AQ09</accession>
<keyword evidence="6" id="KW-1185">Reference proteome</keyword>
<dbReference type="AlphaFoldDB" id="A0A1G7AQ09"/>
<dbReference type="InterPro" id="IPR028082">
    <property type="entry name" value="Peripla_BP_I"/>
</dbReference>
<gene>
    <name evidence="5" type="ORF">SAMN05421872_11627</name>
</gene>
<comment type="similarity">
    <text evidence="1">Belongs to the leucine-binding protein family.</text>
</comment>
<dbReference type="PANTHER" id="PTHR47235">
    <property type="entry name" value="BLR6548 PROTEIN"/>
    <property type="match status" value="1"/>
</dbReference>
<dbReference type="EMBL" id="FMZM01000016">
    <property type="protein sequence ID" value="SDE16893.1"/>
    <property type="molecule type" value="Genomic_DNA"/>
</dbReference>
<protein>
    <submittedName>
        <fullName evidence="5">ABC-type branched-chain amino acid transport system, substrate-binding protein</fullName>
    </submittedName>
</protein>
<feature type="compositionally biased region" description="Gly residues" evidence="3">
    <location>
        <begin position="109"/>
        <end position="137"/>
    </location>
</feature>
<dbReference type="Gene3D" id="3.40.50.2300">
    <property type="match status" value="2"/>
</dbReference>
<evidence type="ECO:0000256" key="3">
    <source>
        <dbReference type="SAM" id="MobiDB-lite"/>
    </source>
</evidence>
<feature type="domain" description="Leucine-binding protein" evidence="4">
    <location>
        <begin position="165"/>
        <end position="490"/>
    </location>
</feature>
<name>A0A1G7AQ09_9ACTN</name>